<comment type="caution">
    <text evidence="2">The sequence shown here is derived from an EMBL/GenBank/DDBJ whole genome shotgun (WGS) entry which is preliminary data.</text>
</comment>
<dbReference type="AlphaFoldDB" id="A0A5S4G9V1"/>
<dbReference type="SMART" id="SM00860">
    <property type="entry name" value="SMI1_KNR4"/>
    <property type="match status" value="1"/>
</dbReference>
<dbReference type="Proteomes" id="UP000305238">
    <property type="component" value="Unassembled WGS sequence"/>
</dbReference>
<name>A0A5S4G9V1_9ACTN</name>
<dbReference type="SUPFAM" id="SSF160631">
    <property type="entry name" value="SMI1/KNR4-like"/>
    <property type="match status" value="1"/>
</dbReference>
<organism evidence="2 3">
    <name type="scientific">Actinomadura geliboluensis</name>
    <dbReference type="NCBI Taxonomy" id="882440"/>
    <lineage>
        <taxon>Bacteria</taxon>
        <taxon>Bacillati</taxon>
        <taxon>Actinomycetota</taxon>
        <taxon>Actinomycetes</taxon>
        <taxon>Streptosporangiales</taxon>
        <taxon>Thermomonosporaceae</taxon>
        <taxon>Actinomadura</taxon>
    </lineage>
</organism>
<feature type="domain" description="Knr4/Smi1-like" evidence="1">
    <location>
        <begin position="72"/>
        <end position="198"/>
    </location>
</feature>
<accession>A0A5S4G9V1</accession>
<keyword evidence="3" id="KW-1185">Reference proteome</keyword>
<sequence>MPEWWCWASGEGPRPSTWSGYGMASTDGARTVEQWRRYLAEYSAEVLRVVPGDELHEVGDLQRSAGWLGFDGAGEDQLAALEERLGVRLPQSYRSFLAVSDGWLHISPFMWTMRTSGEVGWLRDADAELWEILRENGTLEETALADRALLVSGDGDAQYWLLDPDDVSAAGEWAAYVWASWYPGFGKRHDSFAALVDAERASFEDLTGRDGRPVHPDGADELVAEGRERALQGEVRAAADAFAQAATKGSGSGAYLAVILNAFLDLTHAHHEIRNGILAHPHVVEEIGLEQVRAEAVPLFLYRSARAGLSVAPHLQLFAGILTEEEIERIDTFVPTPLPEPPDFQEALHRARTLVHAGATDRAWSVIEAALPRWHSDSLWRIAPVVLLTDPILRDLVTPERARTIVTTPRGNNRY</sequence>
<dbReference type="InterPro" id="IPR018958">
    <property type="entry name" value="Knr4/Smi1-like_dom"/>
</dbReference>
<evidence type="ECO:0000259" key="1">
    <source>
        <dbReference type="SMART" id="SM00860"/>
    </source>
</evidence>
<protein>
    <submittedName>
        <fullName evidence="2">SMI1/KNR4 family protein</fullName>
    </submittedName>
</protein>
<dbReference type="InterPro" id="IPR037883">
    <property type="entry name" value="Knr4/Smi1-like_sf"/>
</dbReference>
<proteinExistence type="predicted"/>
<dbReference type="EMBL" id="VCKZ01000368">
    <property type="protein sequence ID" value="TMR29788.1"/>
    <property type="molecule type" value="Genomic_DNA"/>
</dbReference>
<reference evidence="2 3" key="1">
    <citation type="submission" date="2019-05" db="EMBL/GenBank/DDBJ databases">
        <title>Draft genome sequence of Actinomadura geliboluensis A8036.</title>
        <authorList>
            <person name="Saricaoglu S."/>
            <person name="Isik K."/>
        </authorList>
    </citation>
    <scope>NUCLEOTIDE SEQUENCE [LARGE SCALE GENOMIC DNA]</scope>
    <source>
        <strain evidence="2 3">A8036</strain>
    </source>
</reference>
<dbReference type="Pfam" id="PF09346">
    <property type="entry name" value="SMI1_KNR4"/>
    <property type="match status" value="1"/>
</dbReference>
<evidence type="ECO:0000313" key="2">
    <source>
        <dbReference type="EMBL" id="TMR29788.1"/>
    </source>
</evidence>
<dbReference type="OrthoDB" id="458118at2"/>
<dbReference type="Gene3D" id="3.40.1580.10">
    <property type="entry name" value="SMI1/KNR4-like"/>
    <property type="match status" value="1"/>
</dbReference>
<gene>
    <name evidence="2" type="ORF">ETD96_34950</name>
</gene>
<evidence type="ECO:0000313" key="3">
    <source>
        <dbReference type="Proteomes" id="UP000305238"/>
    </source>
</evidence>